<reference evidence="4" key="1">
    <citation type="journal article" date="2015" name="Proc. Natl. Acad. Sci. U.S.A.">
        <title>Genome sequencing of adzuki bean (Vigna angularis) provides insight into high starch and low fat accumulation and domestication.</title>
        <authorList>
            <person name="Yang K."/>
            <person name="Tian Z."/>
            <person name="Chen C."/>
            <person name="Luo L."/>
            <person name="Zhao B."/>
            <person name="Wang Z."/>
            <person name="Yu L."/>
            <person name="Li Y."/>
            <person name="Sun Y."/>
            <person name="Li W."/>
            <person name="Chen Y."/>
            <person name="Li Y."/>
            <person name="Zhang Y."/>
            <person name="Ai D."/>
            <person name="Zhao J."/>
            <person name="Shang C."/>
            <person name="Ma Y."/>
            <person name="Wu B."/>
            <person name="Wang M."/>
            <person name="Gao L."/>
            <person name="Sun D."/>
            <person name="Zhang P."/>
            <person name="Guo F."/>
            <person name="Wang W."/>
            <person name="Li Y."/>
            <person name="Wang J."/>
            <person name="Varshney R.K."/>
            <person name="Wang J."/>
            <person name="Ling H.Q."/>
            <person name="Wan P."/>
        </authorList>
    </citation>
    <scope>NUCLEOTIDE SEQUENCE</scope>
    <source>
        <strain evidence="4">cv. Jingnong 6</strain>
    </source>
</reference>
<dbReference type="Gramene" id="KOM40910">
    <property type="protein sequence ID" value="KOM40910"/>
    <property type="gene ID" value="LR48_Vigan04g110800"/>
</dbReference>
<feature type="signal peptide" evidence="2">
    <location>
        <begin position="1"/>
        <end position="30"/>
    </location>
</feature>
<proteinExistence type="predicted"/>
<keyword evidence="2" id="KW-0732">Signal</keyword>
<evidence type="ECO:0000256" key="2">
    <source>
        <dbReference type="SAM" id="SignalP"/>
    </source>
</evidence>
<feature type="chain" id="PRO_5005595621" evidence="2">
    <location>
        <begin position="31"/>
        <end position="226"/>
    </location>
</feature>
<evidence type="ECO:0000256" key="1">
    <source>
        <dbReference type="SAM" id="MobiDB-lite"/>
    </source>
</evidence>
<dbReference type="AlphaFoldDB" id="A0A0L9UD95"/>
<gene>
    <name evidence="3" type="ORF">LR48_Vigan04g110800</name>
</gene>
<sequence length="226" mass="24500">MAFLAFSKFISFAALLAILLLLISFDLGAAAQPDIKPEPRHKTTPFYLVRICFGCRTDAITPYCTSEMRSLVVWRHNFAQRRARKAATTRGNTPFFLFDSPSSSLAILSETTRVSSSQTNGSSLLLLLPAPGSHAPWYLRSAPHHLISTPKHLRSALKHLISASRRGLLTSSTTSSTTSAVLPQTKSSLSRAPHSSSRLHSKPLTRSSCLSSFPPPLAAADCPPST</sequence>
<evidence type="ECO:0000313" key="4">
    <source>
        <dbReference type="Proteomes" id="UP000053144"/>
    </source>
</evidence>
<dbReference type="EMBL" id="CM003374">
    <property type="protein sequence ID" value="KOM40910.1"/>
    <property type="molecule type" value="Genomic_DNA"/>
</dbReference>
<evidence type="ECO:0000313" key="3">
    <source>
        <dbReference type="EMBL" id="KOM40910.1"/>
    </source>
</evidence>
<organism evidence="3 4">
    <name type="scientific">Phaseolus angularis</name>
    <name type="common">Azuki bean</name>
    <name type="synonym">Vigna angularis</name>
    <dbReference type="NCBI Taxonomy" id="3914"/>
    <lineage>
        <taxon>Eukaryota</taxon>
        <taxon>Viridiplantae</taxon>
        <taxon>Streptophyta</taxon>
        <taxon>Embryophyta</taxon>
        <taxon>Tracheophyta</taxon>
        <taxon>Spermatophyta</taxon>
        <taxon>Magnoliopsida</taxon>
        <taxon>eudicotyledons</taxon>
        <taxon>Gunneridae</taxon>
        <taxon>Pentapetalae</taxon>
        <taxon>rosids</taxon>
        <taxon>fabids</taxon>
        <taxon>Fabales</taxon>
        <taxon>Fabaceae</taxon>
        <taxon>Papilionoideae</taxon>
        <taxon>50 kb inversion clade</taxon>
        <taxon>NPAAA clade</taxon>
        <taxon>indigoferoid/millettioid clade</taxon>
        <taxon>Phaseoleae</taxon>
        <taxon>Vigna</taxon>
    </lineage>
</organism>
<feature type="compositionally biased region" description="Low complexity" evidence="1">
    <location>
        <begin position="187"/>
        <end position="196"/>
    </location>
</feature>
<feature type="region of interest" description="Disordered" evidence="1">
    <location>
        <begin position="172"/>
        <end position="226"/>
    </location>
</feature>
<dbReference type="Proteomes" id="UP000053144">
    <property type="component" value="Chromosome 4"/>
</dbReference>
<protein>
    <submittedName>
        <fullName evidence="3">Uncharacterized protein</fullName>
    </submittedName>
</protein>
<name>A0A0L9UD95_PHAAN</name>
<accession>A0A0L9UD95</accession>